<dbReference type="EMBL" id="CM047908">
    <property type="protein sequence ID" value="KAJ0082457.1"/>
    <property type="molecule type" value="Genomic_DNA"/>
</dbReference>
<accession>A0ACC1A5Y4</accession>
<evidence type="ECO:0000313" key="1">
    <source>
        <dbReference type="EMBL" id="KAJ0082457.1"/>
    </source>
</evidence>
<keyword evidence="2" id="KW-1185">Reference proteome</keyword>
<organism evidence="1 2">
    <name type="scientific">Pistacia atlantica</name>
    <dbReference type="NCBI Taxonomy" id="434234"/>
    <lineage>
        <taxon>Eukaryota</taxon>
        <taxon>Viridiplantae</taxon>
        <taxon>Streptophyta</taxon>
        <taxon>Embryophyta</taxon>
        <taxon>Tracheophyta</taxon>
        <taxon>Spermatophyta</taxon>
        <taxon>Magnoliopsida</taxon>
        <taxon>eudicotyledons</taxon>
        <taxon>Gunneridae</taxon>
        <taxon>Pentapetalae</taxon>
        <taxon>rosids</taxon>
        <taxon>malvids</taxon>
        <taxon>Sapindales</taxon>
        <taxon>Anacardiaceae</taxon>
        <taxon>Pistacia</taxon>
    </lineage>
</organism>
<name>A0ACC1A5Y4_9ROSI</name>
<sequence length="308" mass="33981">MSNMSPDRDVKSQQKIYDHFLDSRQKLSVLANLFIVFAISDAKCVNQHFQHECRPRHRVSADDLARNRRSSPNPSRELHIASSSGTVGWCHHRPAQGTNFEVTEIEEVSDTSPQVLVDVHNVGTDESAFGSDTAVSDADRQRKRISQIVKAKDLQSLNDFGGFEGIAVALNTDLEKGIRGDEKDILSRRNMGALFKAQDPAQGLFQLLLKSCNYYIIALLGLSAALSIAFGINMEGLSTGWYQGAIIILATGDTMSRADGLFISGEFLKMDNGLAAINELNPFLFYGAKVVKGHGRMLVFHKVRQTLP</sequence>
<proteinExistence type="predicted"/>
<comment type="caution">
    <text evidence="1">The sequence shown here is derived from an EMBL/GenBank/DDBJ whole genome shotgun (WGS) entry which is preliminary data.</text>
</comment>
<reference evidence="2" key="1">
    <citation type="journal article" date="2023" name="G3 (Bethesda)">
        <title>Genome assembly and association tests identify interacting loci associated with vigor, precocity, and sex in interspecific pistachio rootstocks.</title>
        <authorList>
            <person name="Palmer W."/>
            <person name="Jacygrad E."/>
            <person name="Sagayaradj S."/>
            <person name="Cavanaugh K."/>
            <person name="Han R."/>
            <person name="Bertier L."/>
            <person name="Beede B."/>
            <person name="Kafkas S."/>
            <person name="Golino D."/>
            <person name="Preece J."/>
            <person name="Michelmore R."/>
        </authorList>
    </citation>
    <scope>NUCLEOTIDE SEQUENCE [LARGE SCALE GENOMIC DNA]</scope>
</reference>
<gene>
    <name evidence="1" type="ORF">Patl1_09688</name>
</gene>
<evidence type="ECO:0000313" key="2">
    <source>
        <dbReference type="Proteomes" id="UP001164250"/>
    </source>
</evidence>
<dbReference type="Proteomes" id="UP001164250">
    <property type="component" value="Chromosome 12"/>
</dbReference>
<protein>
    <submittedName>
        <fullName evidence="1">Uncharacterized protein</fullName>
    </submittedName>
</protein>